<feature type="transmembrane region" description="Helical" evidence="13">
    <location>
        <begin position="55"/>
        <end position="79"/>
    </location>
</feature>
<dbReference type="InterPro" id="IPR011577">
    <property type="entry name" value="Cyt_b561_bac/Ni-Hgenase"/>
</dbReference>
<dbReference type="InterPro" id="IPR016174">
    <property type="entry name" value="Di-haem_cyt_TM"/>
</dbReference>
<feature type="transmembrane region" description="Helical" evidence="13">
    <location>
        <begin position="132"/>
        <end position="150"/>
    </location>
</feature>
<sequence length="164" mass="17410">MARRQGYASAQIAMHWLIVVLVIVQLVVAESMTTMFDAMEEGEPIASQVATGGSIHYWVGIAILVLMAGRLVMRLVLGAPPHAPGSSPIQNVAATVVHGALYLVLLAAPISGLVAFYGLADVGDVHGLVRPALFVLVLLHVAGAFFNQFVRKDGTLLRMMRPAA</sequence>
<name>A0A0F5FJU3_9HYPH</name>
<dbReference type="Pfam" id="PF01292">
    <property type="entry name" value="Ni_hydr_CYTB"/>
    <property type="match status" value="1"/>
</dbReference>
<comment type="caution">
    <text evidence="15">The sequence shown here is derived from an EMBL/GenBank/DDBJ whole genome shotgun (WGS) entry which is preliminary data.</text>
</comment>
<dbReference type="EMBL" id="JZEY01000054">
    <property type="protein sequence ID" value="KKB09154.1"/>
    <property type="molecule type" value="Genomic_DNA"/>
</dbReference>
<keyword evidence="10" id="KW-0408">Iron</keyword>
<keyword evidence="8" id="KW-0249">Electron transport</keyword>
<reference evidence="15 16" key="1">
    <citation type="submission" date="2015-03" db="EMBL/GenBank/DDBJ databases">
        <authorList>
            <person name="Hassan Y."/>
            <person name="Lepp D."/>
            <person name="Li X.-Z."/>
            <person name="Zhou T."/>
        </authorList>
    </citation>
    <scope>NUCLEOTIDE SEQUENCE [LARGE SCALE GENOMIC DNA]</scope>
    <source>
        <strain evidence="15 16">IPL18</strain>
    </source>
</reference>
<evidence type="ECO:0000256" key="1">
    <source>
        <dbReference type="ARBA" id="ARBA00001970"/>
    </source>
</evidence>
<evidence type="ECO:0000313" key="16">
    <source>
        <dbReference type="Proteomes" id="UP000033649"/>
    </source>
</evidence>
<keyword evidence="7" id="KW-0479">Metal-binding</keyword>
<evidence type="ECO:0000256" key="4">
    <source>
        <dbReference type="ARBA" id="ARBA00022475"/>
    </source>
</evidence>
<dbReference type="SUPFAM" id="SSF81342">
    <property type="entry name" value="Transmembrane di-heme cytochromes"/>
    <property type="match status" value="1"/>
</dbReference>
<keyword evidence="4" id="KW-1003">Cell membrane</keyword>
<keyword evidence="3" id="KW-0813">Transport</keyword>
<dbReference type="PANTHER" id="PTHR30529:SF1">
    <property type="entry name" value="CYTOCHROME B561 HOMOLOG 2"/>
    <property type="match status" value="1"/>
</dbReference>
<dbReference type="AlphaFoldDB" id="A0A0F5FJU3"/>
<proteinExistence type="inferred from homology"/>
<evidence type="ECO:0000256" key="6">
    <source>
        <dbReference type="ARBA" id="ARBA00022692"/>
    </source>
</evidence>
<evidence type="ECO:0000256" key="12">
    <source>
        <dbReference type="ARBA" id="ARBA00037975"/>
    </source>
</evidence>
<accession>A0A0F5FJU3</accession>
<organism evidence="15 16">
    <name type="scientific">Devosia chinhatensis</name>
    <dbReference type="NCBI Taxonomy" id="429727"/>
    <lineage>
        <taxon>Bacteria</taxon>
        <taxon>Pseudomonadati</taxon>
        <taxon>Pseudomonadota</taxon>
        <taxon>Alphaproteobacteria</taxon>
        <taxon>Hyphomicrobiales</taxon>
        <taxon>Devosiaceae</taxon>
        <taxon>Devosia</taxon>
    </lineage>
</organism>
<dbReference type="OrthoDB" id="8156287at2"/>
<feature type="transmembrane region" description="Helical" evidence="13">
    <location>
        <begin position="100"/>
        <end position="120"/>
    </location>
</feature>
<keyword evidence="9 13" id="KW-1133">Transmembrane helix</keyword>
<dbReference type="GO" id="GO:0022904">
    <property type="term" value="P:respiratory electron transport chain"/>
    <property type="evidence" value="ECO:0007669"/>
    <property type="project" value="InterPro"/>
</dbReference>
<dbReference type="PATRIC" id="fig|429727.3.peg.813"/>
<dbReference type="GO" id="GO:0046872">
    <property type="term" value="F:metal ion binding"/>
    <property type="evidence" value="ECO:0007669"/>
    <property type="project" value="UniProtKB-KW"/>
</dbReference>
<dbReference type="Proteomes" id="UP000033649">
    <property type="component" value="Unassembled WGS sequence"/>
</dbReference>
<dbReference type="GO" id="GO:0005886">
    <property type="term" value="C:plasma membrane"/>
    <property type="evidence" value="ECO:0007669"/>
    <property type="project" value="UniProtKB-SubCell"/>
</dbReference>
<protein>
    <recommendedName>
        <fullName evidence="14">Cytochrome b561 bacterial/Ni-hydrogenase domain-containing protein</fullName>
    </recommendedName>
</protein>
<evidence type="ECO:0000256" key="7">
    <source>
        <dbReference type="ARBA" id="ARBA00022723"/>
    </source>
</evidence>
<comment type="similarity">
    <text evidence="12">Belongs to the cytochrome b561 family.</text>
</comment>
<dbReference type="GO" id="GO:0009055">
    <property type="term" value="F:electron transfer activity"/>
    <property type="evidence" value="ECO:0007669"/>
    <property type="project" value="InterPro"/>
</dbReference>
<dbReference type="InterPro" id="IPR052168">
    <property type="entry name" value="Cytochrome_b561_oxidase"/>
</dbReference>
<dbReference type="Gene3D" id="1.20.950.20">
    <property type="entry name" value="Transmembrane di-heme cytochromes, Chain C"/>
    <property type="match status" value="1"/>
</dbReference>
<evidence type="ECO:0000256" key="10">
    <source>
        <dbReference type="ARBA" id="ARBA00023004"/>
    </source>
</evidence>
<feature type="domain" description="Cytochrome b561 bacterial/Ni-hydrogenase" evidence="14">
    <location>
        <begin position="7"/>
        <end position="161"/>
    </location>
</feature>
<evidence type="ECO:0000256" key="3">
    <source>
        <dbReference type="ARBA" id="ARBA00022448"/>
    </source>
</evidence>
<comment type="subcellular location">
    <subcellularLocation>
        <location evidence="2">Cell membrane</location>
        <topology evidence="2">Multi-pass membrane protein</topology>
    </subcellularLocation>
</comment>
<keyword evidence="11 13" id="KW-0472">Membrane</keyword>
<gene>
    <name evidence="15" type="ORF">VE26_03910</name>
</gene>
<evidence type="ECO:0000259" key="14">
    <source>
        <dbReference type="Pfam" id="PF01292"/>
    </source>
</evidence>
<evidence type="ECO:0000256" key="13">
    <source>
        <dbReference type="SAM" id="Phobius"/>
    </source>
</evidence>
<keyword evidence="5" id="KW-0349">Heme</keyword>
<dbReference type="GO" id="GO:0020037">
    <property type="term" value="F:heme binding"/>
    <property type="evidence" value="ECO:0007669"/>
    <property type="project" value="TreeGrafter"/>
</dbReference>
<evidence type="ECO:0000256" key="11">
    <source>
        <dbReference type="ARBA" id="ARBA00023136"/>
    </source>
</evidence>
<evidence type="ECO:0000313" key="15">
    <source>
        <dbReference type="EMBL" id="KKB09154.1"/>
    </source>
</evidence>
<comment type="cofactor">
    <cofactor evidence="1">
        <name>heme b</name>
        <dbReference type="ChEBI" id="CHEBI:60344"/>
    </cofactor>
</comment>
<feature type="transmembrane region" description="Helical" evidence="13">
    <location>
        <begin position="12"/>
        <end position="35"/>
    </location>
</feature>
<keyword evidence="16" id="KW-1185">Reference proteome</keyword>
<dbReference type="STRING" id="429727.VE26_03910"/>
<evidence type="ECO:0000256" key="8">
    <source>
        <dbReference type="ARBA" id="ARBA00022982"/>
    </source>
</evidence>
<dbReference type="RefSeq" id="WP_046103844.1">
    <property type="nucleotide sequence ID" value="NZ_JZEY01000054.1"/>
</dbReference>
<evidence type="ECO:0000256" key="5">
    <source>
        <dbReference type="ARBA" id="ARBA00022617"/>
    </source>
</evidence>
<keyword evidence="6 13" id="KW-0812">Transmembrane</keyword>
<dbReference type="PANTHER" id="PTHR30529">
    <property type="entry name" value="CYTOCHROME B561"/>
    <property type="match status" value="1"/>
</dbReference>
<evidence type="ECO:0000256" key="2">
    <source>
        <dbReference type="ARBA" id="ARBA00004651"/>
    </source>
</evidence>
<evidence type="ECO:0000256" key="9">
    <source>
        <dbReference type="ARBA" id="ARBA00022989"/>
    </source>
</evidence>